<dbReference type="PRINTS" id="PR00620">
    <property type="entry name" value="HISTONEH2A"/>
</dbReference>
<feature type="region of interest" description="Disordered" evidence="10">
    <location>
        <begin position="86"/>
        <end position="111"/>
    </location>
</feature>
<dbReference type="WBParaSite" id="PSU_v2.g1438.t1">
    <property type="protein sequence ID" value="PSU_v2.g1438.t1"/>
    <property type="gene ID" value="PSU_v2.g1438"/>
</dbReference>
<keyword evidence="4 9" id="KW-0158">Chromosome</keyword>
<accession>A0A914Y2H8</accession>
<feature type="compositionally biased region" description="Polar residues" evidence="10">
    <location>
        <begin position="99"/>
        <end position="111"/>
    </location>
</feature>
<evidence type="ECO:0000256" key="7">
    <source>
        <dbReference type="ARBA" id="ARBA00023242"/>
    </source>
</evidence>
<keyword evidence="12" id="KW-1185">Reference proteome</keyword>
<dbReference type="GO" id="GO:0003677">
    <property type="term" value="F:DNA binding"/>
    <property type="evidence" value="ECO:0007669"/>
    <property type="project" value="UniProtKB-KW"/>
</dbReference>
<evidence type="ECO:0000313" key="12">
    <source>
        <dbReference type="Proteomes" id="UP000887577"/>
    </source>
</evidence>
<dbReference type="InterPro" id="IPR009072">
    <property type="entry name" value="Histone-fold"/>
</dbReference>
<dbReference type="PANTHER" id="PTHR23430">
    <property type="entry name" value="HISTONE H2A"/>
    <property type="match status" value="1"/>
</dbReference>
<feature type="compositionally biased region" description="Basic residues" evidence="10">
    <location>
        <begin position="1"/>
        <end position="10"/>
    </location>
</feature>
<evidence type="ECO:0000256" key="5">
    <source>
        <dbReference type="ARBA" id="ARBA00022499"/>
    </source>
</evidence>
<evidence type="ECO:0000256" key="2">
    <source>
        <dbReference type="ARBA" id="ARBA00004286"/>
    </source>
</evidence>
<keyword evidence="7 9" id="KW-0539">Nucleus</keyword>
<evidence type="ECO:0000256" key="9">
    <source>
        <dbReference type="RuleBase" id="RU003767"/>
    </source>
</evidence>
<dbReference type="GO" id="GO:0030527">
    <property type="term" value="F:structural constituent of chromatin"/>
    <property type="evidence" value="ECO:0007669"/>
    <property type="project" value="InterPro"/>
</dbReference>
<dbReference type="PROSITE" id="PS00046">
    <property type="entry name" value="HISTONE_H2A"/>
    <property type="match status" value="1"/>
</dbReference>
<dbReference type="Pfam" id="PF00125">
    <property type="entry name" value="Histone"/>
    <property type="match status" value="1"/>
</dbReference>
<protein>
    <recommendedName>
        <fullName evidence="9">Histone H2A</fullName>
    </recommendedName>
</protein>
<dbReference type="GO" id="GO:0000786">
    <property type="term" value="C:nucleosome"/>
    <property type="evidence" value="ECO:0007669"/>
    <property type="project" value="UniProtKB-KW"/>
</dbReference>
<evidence type="ECO:0000256" key="4">
    <source>
        <dbReference type="ARBA" id="ARBA00022454"/>
    </source>
</evidence>
<evidence type="ECO:0000256" key="6">
    <source>
        <dbReference type="ARBA" id="ARBA00023125"/>
    </source>
</evidence>
<dbReference type="CDD" id="cd00074">
    <property type="entry name" value="HFD_H2A"/>
    <property type="match status" value="1"/>
</dbReference>
<name>A0A914Y2H8_9BILA</name>
<comment type="similarity">
    <text evidence="3 9">Belongs to the histone H2A family.</text>
</comment>
<dbReference type="InterPro" id="IPR002119">
    <property type="entry name" value="Histone_H2A"/>
</dbReference>
<dbReference type="InterPro" id="IPR007125">
    <property type="entry name" value="H2A/H2B/H3"/>
</dbReference>
<keyword evidence="8 9" id="KW-0544">Nucleosome core</keyword>
<keyword evidence="6 9" id="KW-0238">DNA-binding</keyword>
<dbReference type="Proteomes" id="UP000887577">
    <property type="component" value="Unplaced"/>
</dbReference>
<evidence type="ECO:0000256" key="3">
    <source>
        <dbReference type="ARBA" id="ARBA00010691"/>
    </source>
</evidence>
<dbReference type="GO" id="GO:0005634">
    <property type="term" value="C:nucleus"/>
    <property type="evidence" value="ECO:0007669"/>
    <property type="project" value="UniProtKB-SubCell"/>
</dbReference>
<proteinExistence type="inferred from homology"/>
<dbReference type="AlphaFoldDB" id="A0A914Y2H8"/>
<evidence type="ECO:0000256" key="1">
    <source>
        <dbReference type="ARBA" id="ARBA00004123"/>
    </source>
</evidence>
<evidence type="ECO:0000313" key="13">
    <source>
        <dbReference type="WBParaSite" id="PSU_v2.g1438.t1"/>
    </source>
</evidence>
<dbReference type="SUPFAM" id="SSF47113">
    <property type="entry name" value="Histone-fold"/>
    <property type="match status" value="1"/>
</dbReference>
<organism evidence="12 13">
    <name type="scientific">Panagrolaimus superbus</name>
    <dbReference type="NCBI Taxonomy" id="310955"/>
    <lineage>
        <taxon>Eukaryota</taxon>
        <taxon>Metazoa</taxon>
        <taxon>Ecdysozoa</taxon>
        <taxon>Nematoda</taxon>
        <taxon>Chromadorea</taxon>
        <taxon>Rhabditida</taxon>
        <taxon>Tylenchina</taxon>
        <taxon>Panagrolaimomorpha</taxon>
        <taxon>Panagrolaimoidea</taxon>
        <taxon>Panagrolaimidae</taxon>
        <taxon>Panagrolaimus</taxon>
    </lineage>
</organism>
<reference evidence="13" key="1">
    <citation type="submission" date="2022-11" db="UniProtKB">
        <authorList>
            <consortium name="WormBaseParasite"/>
        </authorList>
    </citation>
    <scope>IDENTIFICATION</scope>
</reference>
<dbReference type="InterPro" id="IPR032458">
    <property type="entry name" value="Histone_H2A_CS"/>
</dbReference>
<evidence type="ECO:0000259" key="11">
    <source>
        <dbReference type="Pfam" id="PF00125"/>
    </source>
</evidence>
<evidence type="ECO:0000256" key="8">
    <source>
        <dbReference type="ARBA" id="ARBA00023269"/>
    </source>
</evidence>
<keyword evidence="5" id="KW-1017">Isopeptide bond</keyword>
<comment type="subcellular location">
    <subcellularLocation>
        <location evidence="2">Chromosome</location>
    </subcellularLocation>
    <subcellularLocation>
        <location evidence="1 9">Nucleus</location>
    </subcellularLocation>
</comment>
<evidence type="ECO:0000256" key="10">
    <source>
        <dbReference type="SAM" id="MobiDB-lite"/>
    </source>
</evidence>
<dbReference type="SMART" id="SM00414">
    <property type="entry name" value="H2A"/>
    <property type="match status" value="1"/>
</dbReference>
<dbReference type="GO" id="GO:0046982">
    <property type="term" value="F:protein heterodimerization activity"/>
    <property type="evidence" value="ECO:0007669"/>
    <property type="project" value="InterPro"/>
</dbReference>
<feature type="domain" description="Core Histone H2A/H2B/H3" evidence="11">
    <location>
        <begin position="16"/>
        <end position="87"/>
    </location>
</feature>
<feature type="region of interest" description="Disordered" evidence="10">
    <location>
        <begin position="1"/>
        <end position="29"/>
    </location>
</feature>
<dbReference type="Gene3D" id="1.10.20.10">
    <property type="entry name" value="Histone, subunit A"/>
    <property type="match status" value="1"/>
</dbReference>
<comment type="subunit">
    <text evidence="9">The nucleosome is a histone octamer containing two molecules each of H2A, H2B, H3 and H4 assembled in one H3-H4 heterotetramer and two H2A-H2B heterodimers. The octamer wraps approximately 147 bp of DNA.</text>
</comment>
<sequence length="111" mass="11806">MAGHRGKSGKLGKESGKNRALSRSAKAGLTFPVGRMHRYLKRHAQAHGRVAGKAAVYLAAVIEYLVAEVIELAGNASKDLKVKRITPPAALRPPPVPAQKSTAKTNVTTKE</sequence>